<keyword evidence="3" id="KW-1185">Reference proteome</keyword>
<dbReference type="InterPro" id="IPR031939">
    <property type="entry name" value="Adhesin_E-like"/>
</dbReference>
<protein>
    <recommendedName>
        <fullName evidence="1">Surface-adhesin protein E-like domain-containing protein</fullName>
    </recommendedName>
</protein>
<accession>A0A239HPI6</accession>
<dbReference type="Pfam" id="PF16747">
    <property type="entry name" value="Adhesin_E"/>
    <property type="match status" value="1"/>
</dbReference>
<dbReference type="EMBL" id="FZOT01000007">
    <property type="protein sequence ID" value="SNS82194.1"/>
    <property type="molecule type" value="Genomic_DNA"/>
</dbReference>
<evidence type="ECO:0000313" key="2">
    <source>
        <dbReference type="EMBL" id="SNS82194.1"/>
    </source>
</evidence>
<proteinExistence type="predicted"/>
<gene>
    <name evidence="2" type="ORF">SAMN06265795_10753</name>
</gene>
<reference evidence="2 3" key="1">
    <citation type="submission" date="2017-06" db="EMBL/GenBank/DDBJ databases">
        <authorList>
            <person name="Kim H.J."/>
            <person name="Triplett B.A."/>
        </authorList>
    </citation>
    <scope>NUCLEOTIDE SEQUENCE [LARGE SCALE GENOMIC DNA]</scope>
    <source>
        <strain evidence="2 3">U15</strain>
    </source>
</reference>
<evidence type="ECO:0000259" key="1">
    <source>
        <dbReference type="Pfam" id="PF16747"/>
    </source>
</evidence>
<feature type="domain" description="Surface-adhesin protein E-like" evidence="1">
    <location>
        <begin position="32"/>
        <end position="123"/>
    </location>
</feature>
<organism evidence="2 3">
    <name type="scientific">Noviherbaspirillum humi</name>
    <dbReference type="NCBI Taxonomy" id="1688639"/>
    <lineage>
        <taxon>Bacteria</taxon>
        <taxon>Pseudomonadati</taxon>
        <taxon>Pseudomonadota</taxon>
        <taxon>Betaproteobacteria</taxon>
        <taxon>Burkholderiales</taxon>
        <taxon>Oxalobacteraceae</taxon>
        <taxon>Noviherbaspirillum</taxon>
    </lineage>
</organism>
<name>A0A239HPI6_9BURK</name>
<evidence type="ECO:0000313" key="3">
    <source>
        <dbReference type="Proteomes" id="UP000198284"/>
    </source>
</evidence>
<dbReference type="AlphaFoldDB" id="A0A239HPI6"/>
<dbReference type="Proteomes" id="UP000198284">
    <property type="component" value="Unassembled WGS sequence"/>
</dbReference>
<sequence>MTRTVATPGGWLAAVFFTLAGWSNMAEAKSEWMQLGEDARAVIYLDAATIARQAGHAKFWSLLSFKAPLPGGPASEKRLFMLDCREKSLTWMQSIYFSEARAEGEVLDVRTDGRNRSAPRRPADLEGLVRAAAPREAQHPELAYLAVLKQMC</sequence>